<reference evidence="7 8" key="1">
    <citation type="submission" date="2011-04" db="EMBL/GenBank/DDBJ databases">
        <title>The Genome Sequence of Clostridium citroniae WAL-19142.</title>
        <authorList>
            <consortium name="The Broad Institute Genome Sequencing Platform"/>
            <person name="Earl A."/>
            <person name="Ward D."/>
            <person name="Feldgarden M."/>
            <person name="Gevers D."/>
            <person name="Warren Y.A."/>
            <person name="Tyrrell K.L."/>
            <person name="Citron D.M."/>
            <person name="Goldstein E.J."/>
            <person name="Daigneault M."/>
            <person name="Allen-Vercoe E."/>
            <person name="Young S.K."/>
            <person name="Zeng Q."/>
            <person name="Gargeya S."/>
            <person name="Fitzgerald M."/>
            <person name="Haas B."/>
            <person name="Abouelleil A."/>
            <person name="Alvarado L."/>
            <person name="Arachchi H.M."/>
            <person name="Berlin A."/>
            <person name="Brown A."/>
            <person name="Chapman S.B."/>
            <person name="Chen Z."/>
            <person name="Dunbar C."/>
            <person name="Freedman E."/>
            <person name="Gearin G."/>
            <person name="Gellesch M."/>
            <person name="Goldberg J."/>
            <person name="Griggs A."/>
            <person name="Gujja S."/>
            <person name="Heilman E.R."/>
            <person name="Heiman D."/>
            <person name="Howarth C."/>
            <person name="Larson L."/>
            <person name="Lui A."/>
            <person name="MacDonald P.J."/>
            <person name="Mehta T."/>
            <person name="Montmayeur A."/>
            <person name="Murphy C."/>
            <person name="Neiman D."/>
            <person name="Pearson M."/>
            <person name="Priest M."/>
            <person name="Roberts A."/>
            <person name="Saif S."/>
            <person name="Shea T."/>
            <person name="Shenoy N."/>
            <person name="Sisk P."/>
            <person name="Stolte C."/>
            <person name="Sykes S."/>
            <person name="White J."/>
            <person name="Yandava C."/>
            <person name="Wortman J."/>
            <person name="Nusbaum C."/>
            <person name="Birren B."/>
        </authorList>
    </citation>
    <scope>NUCLEOTIDE SEQUENCE [LARGE SCALE GENOMIC DNA]</scope>
    <source>
        <strain evidence="7 8">WAL-19142</strain>
    </source>
</reference>
<evidence type="ECO:0000259" key="6">
    <source>
        <dbReference type="Pfam" id="PF00294"/>
    </source>
</evidence>
<dbReference type="OrthoDB" id="9813569at2"/>
<dbReference type="RefSeq" id="WP_048929031.1">
    <property type="nucleotide sequence ID" value="NZ_KQ235875.1"/>
</dbReference>
<evidence type="ECO:0000256" key="4">
    <source>
        <dbReference type="ARBA" id="ARBA00022777"/>
    </source>
</evidence>
<dbReference type="InterPro" id="IPR029056">
    <property type="entry name" value="Ribokinase-like"/>
</dbReference>
<comment type="caution">
    <text evidence="7">The sequence shown here is derived from an EMBL/GenBank/DDBJ whole genome shotgun (WGS) entry which is preliminary data.</text>
</comment>
<dbReference type="InterPro" id="IPR011611">
    <property type="entry name" value="PfkB_dom"/>
</dbReference>
<proteinExistence type="inferred from homology"/>
<dbReference type="SUPFAM" id="SSF53613">
    <property type="entry name" value="Ribokinase-like"/>
    <property type="match status" value="1"/>
</dbReference>
<dbReference type="CDD" id="cd01166">
    <property type="entry name" value="KdgK"/>
    <property type="match status" value="1"/>
</dbReference>
<evidence type="ECO:0000256" key="1">
    <source>
        <dbReference type="ARBA" id="ARBA00010688"/>
    </source>
</evidence>
<evidence type="ECO:0000313" key="8">
    <source>
        <dbReference type="Proteomes" id="UP000037392"/>
    </source>
</evidence>
<dbReference type="EMBL" id="ADLK01000045">
    <property type="protein sequence ID" value="KMW13309.1"/>
    <property type="molecule type" value="Genomic_DNA"/>
</dbReference>
<keyword evidence="4" id="KW-0418">Kinase</keyword>
<dbReference type="PATRIC" id="fig|742734.4.peg.249"/>
<gene>
    <name evidence="7" type="ORF">HMPREF9470_00230</name>
</gene>
<keyword evidence="2" id="KW-0808">Transferase</keyword>
<feature type="domain" description="Carbohydrate kinase PfkB" evidence="6">
    <location>
        <begin position="1"/>
        <end position="306"/>
    </location>
</feature>
<dbReference type="PROSITE" id="PS00584">
    <property type="entry name" value="PFKB_KINASES_2"/>
    <property type="match status" value="1"/>
</dbReference>
<dbReference type="Pfam" id="PF00294">
    <property type="entry name" value="PfkB"/>
    <property type="match status" value="1"/>
</dbReference>
<dbReference type="AlphaFoldDB" id="A0A0J9BM38"/>
<evidence type="ECO:0000313" key="7">
    <source>
        <dbReference type="EMBL" id="KMW13309.1"/>
    </source>
</evidence>
<dbReference type="PANTHER" id="PTHR43085:SF1">
    <property type="entry name" value="PSEUDOURIDINE KINASE-RELATED"/>
    <property type="match status" value="1"/>
</dbReference>
<organism evidence="7 8">
    <name type="scientific">[Clostridium] citroniae WAL-19142</name>
    <dbReference type="NCBI Taxonomy" id="742734"/>
    <lineage>
        <taxon>Bacteria</taxon>
        <taxon>Bacillati</taxon>
        <taxon>Bacillota</taxon>
        <taxon>Clostridia</taxon>
        <taxon>Lachnospirales</taxon>
        <taxon>Lachnospiraceae</taxon>
        <taxon>Enterocloster</taxon>
    </lineage>
</organism>
<protein>
    <recommendedName>
        <fullName evidence="6">Carbohydrate kinase PfkB domain-containing protein</fullName>
    </recommendedName>
</protein>
<dbReference type="Gene3D" id="3.40.1190.20">
    <property type="match status" value="1"/>
</dbReference>
<accession>A0A0J9BM38</accession>
<dbReference type="Proteomes" id="UP000037392">
    <property type="component" value="Unassembled WGS sequence"/>
</dbReference>
<dbReference type="GO" id="GO:0005524">
    <property type="term" value="F:ATP binding"/>
    <property type="evidence" value="ECO:0007669"/>
    <property type="project" value="UniProtKB-KW"/>
</dbReference>
<comment type="similarity">
    <text evidence="1">Belongs to the carbohydrate kinase PfkB family.</text>
</comment>
<evidence type="ECO:0000256" key="3">
    <source>
        <dbReference type="ARBA" id="ARBA00022741"/>
    </source>
</evidence>
<dbReference type="InterPro" id="IPR002173">
    <property type="entry name" value="Carboh/pur_kinase_PfkB_CS"/>
</dbReference>
<name>A0A0J9BM38_9FIRM</name>
<dbReference type="GeneID" id="93163710"/>
<keyword evidence="3" id="KW-0547">Nucleotide-binding</keyword>
<evidence type="ECO:0000256" key="5">
    <source>
        <dbReference type="ARBA" id="ARBA00022840"/>
    </source>
</evidence>
<sequence>MPEIITIGETMAAFTPESTGFLRYVSNYRMRIAGAESNLAIGVCKLGHSAGWVSSLGKDEFGEFVRNSIRAEGVDTSRVVFDPEHRTGIMFKQVRNASETSVFYYREHSAASFMGPDLLDESYLSSARILHLTGITPVLGTNCREMVEAAMDLAVKHGQMISFDPNIRRKLWGDKDFAPMLRDMMMKAQIVLLGADEAQALLGTAEPSEIMDHLFDKGLAEYVAVKDGAKGAYVGSLENTRRDRDGLVRIPAFPCSCVDPVGAGDAFNAAFLCGILEGKDIRECGSMGAVAGALATETYGDTEGYPSQEQMEAAVKGNTMVYR</sequence>
<dbReference type="InterPro" id="IPR050306">
    <property type="entry name" value="PfkB_Carbo_kinase"/>
</dbReference>
<dbReference type="GO" id="GO:0016301">
    <property type="term" value="F:kinase activity"/>
    <property type="evidence" value="ECO:0007669"/>
    <property type="project" value="UniProtKB-KW"/>
</dbReference>
<evidence type="ECO:0000256" key="2">
    <source>
        <dbReference type="ARBA" id="ARBA00022679"/>
    </source>
</evidence>
<keyword evidence="5" id="KW-0067">ATP-binding</keyword>
<dbReference type="PANTHER" id="PTHR43085">
    <property type="entry name" value="HEXOKINASE FAMILY MEMBER"/>
    <property type="match status" value="1"/>
</dbReference>